<name>A0A7K3LYT4_9ACTN</name>
<dbReference type="PANTHER" id="PTHR39337">
    <property type="entry name" value="BLR5642 PROTEIN"/>
    <property type="match status" value="1"/>
</dbReference>
<protein>
    <submittedName>
        <fullName evidence="1">DUF488 family protein</fullName>
    </submittedName>
</protein>
<evidence type="ECO:0000313" key="2">
    <source>
        <dbReference type="Proteomes" id="UP000460435"/>
    </source>
</evidence>
<comment type="caution">
    <text evidence="1">The sequence shown here is derived from an EMBL/GenBank/DDBJ whole genome shotgun (WGS) entry which is preliminary data.</text>
</comment>
<dbReference type="PIRSF" id="PIRSF024492">
    <property type="entry name" value="UCP024492"/>
    <property type="match status" value="1"/>
</dbReference>
<dbReference type="InterPro" id="IPR014519">
    <property type="entry name" value="UCP024492"/>
</dbReference>
<gene>
    <name evidence="1" type="ORF">F7O44_03750</name>
</gene>
<sequence length="195" mass="21502">MGRVDGTDSGAAQRPVVLTVGHGARAGETFLRVLEAAEVGTLVDVRRFPGSRRHPQFGRDALAAALGESRIAYEWQGEALGGRRSRHDQTRHTALINVAFAGYADHMDTPPFRDAVNTLVVRSGNGERVAIMCAETLWWRCHRSLIADALVCRGASVIHLLDVGRQENHRERPTMRPDDDGWPVYDVADTLPIDE</sequence>
<dbReference type="PANTHER" id="PTHR39337:SF1">
    <property type="entry name" value="BLR5642 PROTEIN"/>
    <property type="match status" value="1"/>
</dbReference>
<evidence type="ECO:0000313" key="1">
    <source>
        <dbReference type="EMBL" id="NDL56185.1"/>
    </source>
</evidence>
<dbReference type="Proteomes" id="UP000460435">
    <property type="component" value="Unassembled WGS sequence"/>
</dbReference>
<proteinExistence type="predicted"/>
<dbReference type="InterPro" id="IPR007438">
    <property type="entry name" value="DUF488"/>
</dbReference>
<dbReference type="AlphaFoldDB" id="A0A7K3LYT4"/>
<dbReference type="Pfam" id="PF04343">
    <property type="entry name" value="DUF488"/>
    <property type="match status" value="1"/>
</dbReference>
<keyword evidence="2" id="KW-1185">Reference proteome</keyword>
<accession>A0A7K3LYT4</accession>
<reference evidence="1 2" key="1">
    <citation type="submission" date="2019-11" db="EMBL/GenBank/DDBJ databases">
        <authorList>
            <person name="Li X.-J."/>
            <person name="Feng X.-M."/>
        </authorList>
    </citation>
    <scope>NUCLEOTIDE SEQUENCE [LARGE SCALE GENOMIC DNA]</scope>
    <source>
        <strain evidence="1 2">XMNu-373</strain>
    </source>
</reference>
<dbReference type="EMBL" id="WLZY01000001">
    <property type="protein sequence ID" value="NDL56185.1"/>
    <property type="molecule type" value="Genomic_DNA"/>
</dbReference>
<organism evidence="1 2">
    <name type="scientific">Phytoactinopolyspora mesophila</name>
    <dbReference type="NCBI Taxonomy" id="2650750"/>
    <lineage>
        <taxon>Bacteria</taxon>
        <taxon>Bacillati</taxon>
        <taxon>Actinomycetota</taxon>
        <taxon>Actinomycetes</taxon>
        <taxon>Jiangellales</taxon>
        <taxon>Jiangellaceae</taxon>
        <taxon>Phytoactinopolyspora</taxon>
    </lineage>
</organism>